<feature type="compositionally biased region" description="Low complexity" evidence="1">
    <location>
        <begin position="55"/>
        <end position="70"/>
    </location>
</feature>
<dbReference type="Pfam" id="PF02727">
    <property type="entry name" value="Cu_amine_oxidN2"/>
    <property type="match status" value="1"/>
</dbReference>
<gene>
    <name evidence="4" type="ORF">ElyMa_006557300</name>
</gene>
<feature type="domain" description="Copper amine oxidase N2-terminal" evidence="3">
    <location>
        <begin position="135"/>
        <end position="193"/>
    </location>
</feature>
<evidence type="ECO:0000259" key="3">
    <source>
        <dbReference type="Pfam" id="PF02727"/>
    </source>
</evidence>
<dbReference type="EMBL" id="BMAT01013159">
    <property type="protein sequence ID" value="GFS06906.1"/>
    <property type="molecule type" value="Genomic_DNA"/>
</dbReference>
<dbReference type="Proteomes" id="UP000762676">
    <property type="component" value="Unassembled WGS sequence"/>
</dbReference>
<dbReference type="AlphaFoldDB" id="A0AAV4IFK5"/>
<dbReference type="InterPro" id="IPR016182">
    <property type="entry name" value="Cu_amine_oxidase_N-reg"/>
</dbReference>
<dbReference type="GO" id="GO:0048038">
    <property type="term" value="F:quinone binding"/>
    <property type="evidence" value="ECO:0007669"/>
    <property type="project" value="InterPro"/>
</dbReference>
<keyword evidence="5" id="KW-1185">Reference proteome</keyword>
<dbReference type="SUPFAM" id="SSF54416">
    <property type="entry name" value="Amine oxidase N-terminal region"/>
    <property type="match status" value="1"/>
</dbReference>
<feature type="transmembrane region" description="Helical" evidence="2">
    <location>
        <begin position="21"/>
        <end position="41"/>
    </location>
</feature>
<organism evidence="4 5">
    <name type="scientific">Elysia marginata</name>
    <dbReference type="NCBI Taxonomy" id="1093978"/>
    <lineage>
        <taxon>Eukaryota</taxon>
        <taxon>Metazoa</taxon>
        <taxon>Spiralia</taxon>
        <taxon>Lophotrochozoa</taxon>
        <taxon>Mollusca</taxon>
        <taxon>Gastropoda</taxon>
        <taxon>Heterobranchia</taxon>
        <taxon>Euthyneura</taxon>
        <taxon>Panpulmonata</taxon>
        <taxon>Sacoglossa</taxon>
        <taxon>Placobranchoidea</taxon>
        <taxon>Plakobranchidae</taxon>
        <taxon>Elysia</taxon>
    </lineage>
</organism>
<dbReference type="GO" id="GO:0005507">
    <property type="term" value="F:copper ion binding"/>
    <property type="evidence" value="ECO:0007669"/>
    <property type="project" value="InterPro"/>
</dbReference>
<feature type="non-terminal residue" evidence="4">
    <location>
        <position position="299"/>
    </location>
</feature>
<keyword evidence="2" id="KW-1133">Transmembrane helix</keyword>
<dbReference type="GO" id="GO:0009308">
    <property type="term" value="P:amine metabolic process"/>
    <property type="evidence" value="ECO:0007669"/>
    <property type="project" value="InterPro"/>
</dbReference>
<accession>A0AAV4IFK5</accession>
<evidence type="ECO:0000313" key="5">
    <source>
        <dbReference type="Proteomes" id="UP000762676"/>
    </source>
</evidence>
<evidence type="ECO:0000256" key="1">
    <source>
        <dbReference type="SAM" id="MobiDB-lite"/>
    </source>
</evidence>
<dbReference type="InterPro" id="IPR015800">
    <property type="entry name" value="Cu_amine_oxidase_N2"/>
</dbReference>
<feature type="region of interest" description="Disordered" evidence="1">
    <location>
        <begin position="46"/>
        <end position="97"/>
    </location>
</feature>
<keyword evidence="2" id="KW-0472">Membrane</keyword>
<keyword evidence="2" id="KW-0812">Transmembrane</keyword>
<sequence length="299" mass="33003">MTAGMQIEEPTFSMSTKKWKVLAGIQLAIIIGLLIGLIVIASQPGGDDSTRNAVSSDSESSAESGTSCKSPEASDFVDCGAGQNANGNSIDLDEPENPGPFHDLTKNEMRKLREFLEKDPKIQAVSMKNFSSVTINSSYIFLADLWPPKKADALHFLDNKGNQPERQARVMMFRGDKNPPVVEELICGPLPKVTKCKLLEGRRNPVEFSSRPFNKMEFDAAYTMLPEVDAKIGDILMQSYNATFTNCSEESCLVLNASPTASGLTGEINERLIWLWALYNVPFPLLHPTDFGFQLDWTD</sequence>
<dbReference type="GO" id="GO:0008131">
    <property type="term" value="F:primary methylamine oxidase activity"/>
    <property type="evidence" value="ECO:0007669"/>
    <property type="project" value="InterPro"/>
</dbReference>
<evidence type="ECO:0000313" key="4">
    <source>
        <dbReference type="EMBL" id="GFS06906.1"/>
    </source>
</evidence>
<protein>
    <submittedName>
        <fullName evidence="4">Amine oxidase</fullName>
    </submittedName>
</protein>
<name>A0AAV4IFK5_9GAST</name>
<evidence type="ECO:0000256" key="2">
    <source>
        <dbReference type="SAM" id="Phobius"/>
    </source>
</evidence>
<dbReference type="Gene3D" id="3.10.450.40">
    <property type="match status" value="2"/>
</dbReference>
<reference evidence="4 5" key="1">
    <citation type="journal article" date="2021" name="Elife">
        <title>Chloroplast acquisition without the gene transfer in kleptoplastic sea slugs, Plakobranchus ocellatus.</title>
        <authorList>
            <person name="Maeda T."/>
            <person name="Takahashi S."/>
            <person name="Yoshida T."/>
            <person name="Shimamura S."/>
            <person name="Takaki Y."/>
            <person name="Nagai Y."/>
            <person name="Toyoda A."/>
            <person name="Suzuki Y."/>
            <person name="Arimoto A."/>
            <person name="Ishii H."/>
            <person name="Satoh N."/>
            <person name="Nishiyama T."/>
            <person name="Hasebe M."/>
            <person name="Maruyama T."/>
            <person name="Minagawa J."/>
            <person name="Obokata J."/>
            <person name="Shigenobu S."/>
        </authorList>
    </citation>
    <scope>NUCLEOTIDE SEQUENCE [LARGE SCALE GENOMIC DNA]</scope>
</reference>
<proteinExistence type="predicted"/>
<comment type="caution">
    <text evidence="4">The sequence shown here is derived from an EMBL/GenBank/DDBJ whole genome shotgun (WGS) entry which is preliminary data.</text>
</comment>